<evidence type="ECO:0000313" key="11">
    <source>
        <dbReference type="EMBL" id="QCO54550.1"/>
    </source>
</evidence>
<dbReference type="EMBL" id="CP039964">
    <property type="protein sequence ID" value="QCO54550.1"/>
    <property type="molecule type" value="Genomic_DNA"/>
</dbReference>
<organism evidence="11 12">
    <name type="scientific">Pseudorhodobacter turbinis</name>
    <dbReference type="NCBI Taxonomy" id="2500533"/>
    <lineage>
        <taxon>Bacteria</taxon>
        <taxon>Pseudomonadati</taxon>
        <taxon>Pseudomonadota</taxon>
        <taxon>Alphaproteobacteria</taxon>
        <taxon>Rhodobacterales</taxon>
        <taxon>Paracoccaceae</taxon>
        <taxon>Pseudorhodobacter</taxon>
    </lineage>
</organism>
<dbReference type="OrthoDB" id="9778595at2"/>
<dbReference type="Pfam" id="PF02424">
    <property type="entry name" value="ApbE"/>
    <property type="match status" value="1"/>
</dbReference>
<evidence type="ECO:0000256" key="3">
    <source>
        <dbReference type="ARBA" id="ARBA00016337"/>
    </source>
</evidence>
<keyword evidence="5" id="KW-0808">Transferase</keyword>
<gene>
    <name evidence="11" type="ORF">EOK75_01195</name>
</gene>
<name>A0A4P8ECF6_9RHOB</name>
<evidence type="ECO:0000256" key="4">
    <source>
        <dbReference type="ARBA" id="ARBA00022630"/>
    </source>
</evidence>
<reference evidence="11 12" key="1">
    <citation type="submission" date="2019-05" db="EMBL/GenBank/DDBJ databases">
        <title>Pseudorhodobacter turbinis sp. nov., isolated from the gut of the Korean turban shell.</title>
        <authorList>
            <person name="Jeong Y.-S."/>
            <person name="Kang W.-R."/>
            <person name="Bae J.-W."/>
        </authorList>
    </citation>
    <scope>NUCLEOTIDE SEQUENCE [LARGE SCALE GENOMIC DNA]</scope>
    <source>
        <strain evidence="11 12">S12M18</strain>
    </source>
</reference>
<dbReference type="PANTHER" id="PTHR30040">
    <property type="entry name" value="THIAMINE BIOSYNTHESIS LIPOPROTEIN APBE"/>
    <property type="match status" value="1"/>
</dbReference>
<dbReference type="Proteomes" id="UP000298631">
    <property type="component" value="Chromosome"/>
</dbReference>
<accession>A0A4P8ECF6</accession>
<sequence>MFHGGQRQMKHWVNPTRKSTLTLHDAAVATSGDYRHWVTVQSRRLSYPMVPMRAAPLLTSPASVTVIATTCAAADAWATALMVAGANVGLGMAEQAGLDALFLIRDDAGGVQSRSVGPLFTDNSPTVGD</sequence>
<protein>
    <recommendedName>
        <fullName evidence="3">FAD:protein FMN transferase</fullName>
        <ecNumber evidence="2">2.7.1.180</ecNumber>
    </recommendedName>
    <alternativeName>
        <fullName evidence="9">Flavin transferase</fullName>
    </alternativeName>
</protein>
<dbReference type="InterPro" id="IPR003374">
    <property type="entry name" value="ApbE-like_sf"/>
</dbReference>
<dbReference type="SUPFAM" id="SSF143631">
    <property type="entry name" value="ApbE-like"/>
    <property type="match status" value="1"/>
</dbReference>
<keyword evidence="12" id="KW-1185">Reference proteome</keyword>
<keyword evidence="6" id="KW-0479">Metal-binding</keyword>
<comment type="catalytic activity">
    <reaction evidence="10">
        <text>L-threonyl-[protein] + FAD = FMN-L-threonyl-[protein] + AMP + H(+)</text>
        <dbReference type="Rhea" id="RHEA:36847"/>
        <dbReference type="Rhea" id="RHEA-COMP:11060"/>
        <dbReference type="Rhea" id="RHEA-COMP:11061"/>
        <dbReference type="ChEBI" id="CHEBI:15378"/>
        <dbReference type="ChEBI" id="CHEBI:30013"/>
        <dbReference type="ChEBI" id="CHEBI:57692"/>
        <dbReference type="ChEBI" id="CHEBI:74257"/>
        <dbReference type="ChEBI" id="CHEBI:456215"/>
        <dbReference type="EC" id="2.7.1.180"/>
    </reaction>
</comment>
<evidence type="ECO:0000256" key="8">
    <source>
        <dbReference type="ARBA" id="ARBA00022842"/>
    </source>
</evidence>
<dbReference type="GO" id="GO:0046872">
    <property type="term" value="F:metal ion binding"/>
    <property type="evidence" value="ECO:0007669"/>
    <property type="project" value="UniProtKB-KW"/>
</dbReference>
<dbReference type="InterPro" id="IPR024932">
    <property type="entry name" value="ApbE"/>
</dbReference>
<evidence type="ECO:0000256" key="7">
    <source>
        <dbReference type="ARBA" id="ARBA00022827"/>
    </source>
</evidence>
<keyword evidence="8" id="KW-0460">Magnesium</keyword>
<proteinExistence type="predicted"/>
<keyword evidence="4" id="KW-0285">Flavoprotein</keyword>
<evidence type="ECO:0000313" key="12">
    <source>
        <dbReference type="Proteomes" id="UP000298631"/>
    </source>
</evidence>
<evidence type="ECO:0000256" key="1">
    <source>
        <dbReference type="ARBA" id="ARBA00001946"/>
    </source>
</evidence>
<dbReference type="KEGG" id="pseb:EOK75_01195"/>
<evidence type="ECO:0000256" key="9">
    <source>
        <dbReference type="ARBA" id="ARBA00031306"/>
    </source>
</evidence>
<comment type="cofactor">
    <cofactor evidence="1">
        <name>Mg(2+)</name>
        <dbReference type="ChEBI" id="CHEBI:18420"/>
    </cofactor>
</comment>
<evidence type="ECO:0000256" key="2">
    <source>
        <dbReference type="ARBA" id="ARBA00011955"/>
    </source>
</evidence>
<dbReference type="Gene3D" id="3.10.520.10">
    <property type="entry name" value="ApbE-like domains"/>
    <property type="match status" value="1"/>
</dbReference>
<keyword evidence="7" id="KW-0274">FAD</keyword>
<dbReference type="EC" id="2.7.1.180" evidence="2"/>
<evidence type="ECO:0000256" key="5">
    <source>
        <dbReference type="ARBA" id="ARBA00022679"/>
    </source>
</evidence>
<dbReference type="GO" id="GO:0016740">
    <property type="term" value="F:transferase activity"/>
    <property type="evidence" value="ECO:0007669"/>
    <property type="project" value="UniProtKB-KW"/>
</dbReference>
<dbReference type="AlphaFoldDB" id="A0A4P8ECF6"/>
<evidence type="ECO:0000256" key="10">
    <source>
        <dbReference type="ARBA" id="ARBA00048540"/>
    </source>
</evidence>
<evidence type="ECO:0000256" key="6">
    <source>
        <dbReference type="ARBA" id="ARBA00022723"/>
    </source>
</evidence>
<dbReference type="PANTHER" id="PTHR30040:SF2">
    <property type="entry name" value="FAD:PROTEIN FMN TRANSFERASE"/>
    <property type="match status" value="1"/>
</dbReference>